<feature type="domain" description="PD-(D/E)XK endonuclease-like" evidence="1">
    <location>
        <begin position="30"/>
        <end position="256"/>
    </location>
</feature>
<proteinExistence type="predicted"/>
<reference evidence="2" key="1">
    <citation type="journal article" date="2015" name="Nature">
        <title>Complex archaea that bridge the gap between prokaryotes and eukaryotes.</title>
        <authorList>
            <person name="Spang A."/>
            <person name="Saw J.H."/>
            <person name="Jorgensen S.L."/>
            <person name="Zaremba-Niedzwiedzka K."/>
            <person name="Martijn J."/>
            <person name="Lind A.E."/>
            <person name="van Eijk R."/>
            <person name="Schleper C."/>
            <person name="Guy L."/>
            <person name="Ettema T.J."/>
        </authorList>
    </citation>
    <scope>NUCLEOTIDE SEQUENCE</scope>
</reference>
<dbReference type="InterPro" id="IPR038726">
    <property type="entry name" value="PDDEXK_AddAB-type"/>
</dbReference>
<accession>A0A0F9U941</accession>
<protein>
    <recommendedName>
        <fullName evidence="1">PD-(D/E)XK endonuclease-like domain-containing protein</fullName>
    </recommendedName>
</protein>
<name>A0A0F9U941_9ZZZZ</name>
<evidence type="ECO:0000259" key="1">
    <source>
        <dbReference type="Pfam" id="PF12705"/>
    </source>
</evidence>
<comment type="caution">
    <text evidence="2">The sequence shown here is derived from an EMBL/GenBank/DDBJ whole genome shotgun (WGS) entry which is preliminary data.</text>
</comment>
<dbReference type="Gene3D" id="3.90.320.10">
    <property type="match status" value="1"/>
</dbReference>
<sequence length="322" mass="38411">MTDLPVVSTKGQDLLQKFGLIPKPPPVIDASMLSTFMDCPSKFYLRYVLGLRPKRKDPTKDGNLDWGTCWHEAMFAFMETADEGKEARIIAGLKAIDETYPVYLTPDVDKVKRSKDRMIEQFFAYVERWLKKENEYEVLRNEQYFDVLDEETGLRWCGRMDSIRRVLRNKKVRVWDYKTTKAMGDTYFDQFEISFQFPGYVWSAGQMMTDDVWEITVDVMYTISKSFNFFERTFRYDEFRLAEWQRNVKRIVDRIHFMLENHLYQPEMWDKNWGDCTRYGKCRFFVVHSLNPRGEGRLLELRDNFDISRWDPSAVAGEETDQ</sequence>
<evidence type="ECO:0000313" key="2">
    <source>
        <dbReference type="EMBL" id="KKN88129.1"/>
    </source>
</evidence>
<dbReference type="InterPro" id="IPR011604">
    <property type="entry name" value="PDDEXK-like_dom_sf"/>
</dbReference>
<gene>
    <name evidence="2" type="ORF">LCGC14_0252010</name>
</gene>
<dbReference type="EMBL" id="LAZR01000131">
    <property type="protein sequence ID" value="KKN88129.1"/>
    <property type="molecule type" value="Genomic_DNA"/>
</dbReference>
<dbReference type="Pfam" id="PF12705">
    <property type="entry name" value="PDDEXK_1"/>
    <property type="match status" value="1"/>
</dbReference>
<dbReference type="AlphaFoldDB" id="A0A0F9U941"/>
<organism evidence="2">
    <name type="scientific">marine sediment metagenome</name>
    <dbReference type="NCBI Taxonomy" id="412755"/>
    <lineage>
        <taxon>unclassified sequences</taxon>
        <taxon>metagenomes</taxon>
        <taxon>ecological metagenomes</taxon>
    </lineage>
</organism>